<evidence type="ECO:0000313" key="7">
    <source>
        <dbReference type="Proteomes" id="UP000051612"/>
    </source>
</evidence>
<sequence length="582" mass="65599">MKMGRRHLFMQTVALLTVLSGTLATCTSQVLAKENALKETYVNRKKPLKGGTLKVAYPSNTSFKGNFITEISTDGETDNLSYIGQPGLFRQDRDGKLKKGGLADVSFDKENKTVLVTISPKARWSDGQPVTAKDLAFVYEVIANKDSGSVYYNEDIGSIVGMEQYHNGQADQISGLQIKDDKHLLIHYKEMTPAMEYAGSGYLWNDALPYHYLKDIPMSKLASSEQARHPLSYGPYAIKKVVQGETIEWVPNKYYPKKPKLDRVVEEVVPDAQIAEAMRAHKYDMVLDEGEATYAKTRSLDHYVTLGALRHGFNYMGFRVGKQGPDGKSVMDKKLVTNDRSLRLALAYAMNTEEVTKRYGHGLRKWANSMVSPAYGAYHDSKVKPYYHNLKKANALLDKAGFKRGKDGYRSKPNGKKLTLHVLAHDAGKGYEAIIKNYMQLWKKVGVRTELVNGRMMEFNNYNALLESNSEKYDIWFGSWLLSSEPSVAATAAYSPSSSFNHGHFVTKENTELLRSLNSQKAFDTKYRIAQMHKWQAYMQKEAYVVPLSYTYGLTVVGKNVKGVTLDPSKQLTYWENVCLTK</sequence>
<comment type="similarity">
    <text evidence="1">Belongs to the bacterial solute-binding protein 5 family.</text>
</comment>
<protein>
    <submittedName>
        <fullName evidence="6">Oligopeptide ABC transporter, oligopeptide-binding protein</fullName>
    </submittedName>
</protein>
<dbReference type="GO" id="GO:0043190">
    <property type="term" value="C:ATP-binding cassette (ABC) transporter complex"/>
    <property type="evidence" value="ECO:0007669"/>
    <property type="project" value="InterPro"/>
</dbReference>
<dbReference type="EMBL" id="AYYN01000028">
    <property type="protein sequence ID" value="KRM76914.1"/>
    <property type="molecule type" value="Genomic_DNA"/>
</dbReference>
<accession>A0A0R2BF14</accession>
<dbReference type="PANTHER" id="PTHR30290:SF9">
    <property type="entry name" value="OLIGOPEPTIDE-BINDING PROTEIN APPA"/>
    <property type="match status" value="1"/>
</dbReference>
<keyword evidence="2" id="KW-0813">Transport</keyword>
<dbReference type="PIRSF" id="PIRSF002741">
    <property type="entry name" value="MppA"/>
    <property type="match status" value="1"/>
</dbReference>
<organism evidence="6 7">
    <name type="scientific">Ligilactobacillus murinus DSM 20452 = NBRC 14221</name>
    <dbReference type="NCBI Taxonomy" id="1423772"/>
    <lineage>
        <taxon>Bacteria</taxon>
        <taxon>Bacillati</taxon>
        <taxon>Bacillota</taxon>
        <taxon>Bacilli</taxon>
        <taxon>Lactobacillales</taxon>
        <taxon>Lactobacillaceae</taxon>
        <taxon>Ligilactobacillus</taxon>
    </lineage>
</organism>
<proteinExistence type="inferred from homology"/>
<dbReference type="SUPFAM" id="SSF53850">
    <property type="entry name" value="Periplasmic binding protein-like II"/>
    <property type="match status" value="1"/>
</dbReference>
<evidence type="ECO:0000256" key="3">
    <source>
        <dbReference type="ARBA" id="ARBA00022729"/>
    </source>
</evidence>
<dbReference type="PATRIC" id="fig|1423772.3.peg.1382"/>
<evidence type="ECO:0000256" key="1">
    <source>
        <dbReference type="ARBA" id="ARBA00005695"/>
    </source>
</evidence>
<dbReference type="Pfam" id="PF00496">
    <property type="entry name" value="SBP_bac_5"/>
    <property type="match status" value="1"/>
</dbReference>
<feature type="domain" description="Solute-binding protein family 5" evidence="5">
    <location>
        <begin position="108"/>
        <end position="494"/>
    </location>
</feature>
<gene>
    <name evidence="6" type="ORF">FC48_GL001293</name>
</gene>
<feature type="chain" id="PRO_5006415351" evidence="4">
    <location>
        <begin position="33"/>
        <end position="582"/>
    </location>
</feature>
<dbReference type="InterPro" id="IPR000914">
    <property type="entry name" value="SBP_5_dom"/>
</dbReference>
<keyword evidence="3 4" id="KW-0732">Signal</keyword>
<dbReference type="Gene3D" id="3.40.190.10">
    <property type="entry name" value="Periplasmic binding protein-like II"/>
    <property type="match status" value="1"/>
</dbReference>
<dbReference type="Gene3D" id="3.10.105.10">
    <property type="entry name" value="Dipeptide-binding Protein, Domain 3"/>
    <property type="match status" value="1"/>
</dbReference>
<evidence type="ECO:0000313" key="6">
    <source>
        <dbReference type="EMBL" id="KRM76914.1"/>
    </source>
</evidence>
<comment type="caution">
    <text evidence="6">The sequence shown here is derived from an EMBL/GenBank/DDBJ whole genome shotgun (WGS) entry which is preliminary data.</text>
</comment>
<dbReference type="PANTHER" id="PTHR30290">
    <property type="entry name" value="PERIPLASMIC BINDING COMPONENT OF ABC TRANSPORTER"/>
    <property type="match status" value="1"/>
</dbReference>
<reference evidence="6 7" key="1">
    <citation type="journal article" date="2015" name="Genome Announc.">
        <title>Expanding the biotechnology potential of lactobacilli through comparative genomics of 213 strains and associated genera.</title>
        <authorList>
            <person name="Sun Z."/>
            <person name="Harris H.M."/>
            <person name="McCann A."/>
            <person name="Guo C."/>
            <person name="Argimon S."/>
            <person name="Zhang W."/>
            <person name="Yang X."/>
            <person name="Jeffery I.B."/>
            <person name="Cooney J.C."/>
            <person name="Kagawa T.F."/>
            <person name="Liu W."/>
            <person name="Song Y."/>
            <person name="Salvetti E."/>
            <person name="Wrobel A."/>
            <person name="Rasinkangas P."/>
            <person name="Parkhill J."/>
            <person name="Rea M.C."/>
            <person name="O'Sullivan O."/>
            <person name="Ritari J."/>
            <person name="Douillard F.P."/>
            <person name="Paul Ross R."/>
            <person name="Yang R."/>
            <person name="Briner A.E."/>
            <person name="Felis G.E."/>
            <person name="de Vos W.M."/>
            <person name="Barrangou R."/>
            <person name="Klaenhammer T.R."/>
            <person name="Caufield P.W."/>
            <person name="Cui Y."/>
            <person name="Zhang H."/>
            <person name="O'Toole P.W."/>
        </authorList>
    </citation>
    <scope>NUCLEOTIDE SEQUENCE [LARGE SCALE GENOMIC DNA]</scope>
    <source>
        <strain evidence="6 7">DSM 20452</strain>
    </source>
</reference>
<dbReference type="InterPro" id="IPR030678">
    <property type="entry name" value="Peptide/Ni-bd"/>
</dbReference>
<evidence type="ECO:0000259" key="5">
    <source>
        <dbReference type="Pfam" id="PF00496"/>
    </source>
</evidence>
<name>A0A0R2BF14_9LACO</name>
<evidence type="ECO:0000256" key="4">
    <source>
        <dbReference type="SAM" id="SignalP"/>
    </source>
</evidence>
<dbReference type="GO" id="GO:1904680">
    <property type="term" value="F:peptide transmembrane transporter activity"/>
    <property type="evidence" value="ECO:0007669"/>
    <property type="project" value="TreeGrafter"/>
</dbReference>
<feature type="signal peptide" evidence="4">
    <location>
        <begin position="1"/>
        <end position="32"/>
    </location>
</feature>
<dbReference type="GO" id="GO:0015833">
    <property type="term" value="P:peptide transport"/>
    <property type="evidence" value="ECO:0007669"/>
    <property type="project" value="TreeGrafter"/>
</dbReference>
<dbReference type="InterPro" id="IPR039424">
    <property type="entry name" value="SBP_5"/>
</dbReference>
<dbReference type="Proteomes" id="UP000051612">
    <property type="component" value="Unassembled WGS sequence"/>
</dbReference>
<dbReference type="GO" id="GO:0042597">
    <property type="term" value="C:periplasmic space"/>
    <property type="evidence" value="ECO:0007669"/>
    <property type="project" value="UniProtKB-ARBA"/>
</dbReference>
<evidence type="ECO:0000256" key="2">
    <source>
        <dbReference type="ARBA" id="ARBA00022448"/>
    </source>
</evidence>
<dbReference type="AlphaFoldDB" id="A0A0R2BF14"/>